<dbReference type="InterPro" id="IPR051159">
    <property type="entry name" value="Hexapeptide_acetyltransf"/>
</dbReference>
<evidence type="ECO:0000313" key="3">
    <source>
        <dbReference type="EMBL" id="SNV47840.1"/>
    </source>
</evidence>
<sequence>MNFLYRLFLKLHTLCRNFYDKAYIEVCKARGLKVGQGVIFIEAPKFGSEPYLIEIGDRTKITANCTFINHDGAMYVIRSMEKYADARNFGRIKIGKNCFIGNNCTILPGVEIGDNCILGAGSVLSSSMPANSVYAGVPAKFICTIDEYGDKALRNNVMYPRELEKNRPQLDAYIKKNLPHTYKPVRLPKDKG</sequence>
<comment type="similarity">
    <text evidence="1">Belongs to the transferase hexapeptide repeat family.</text>
</comment>
<evidence type="ECO:0000256" key="2">
    <source>
        <dbReference type="ARBA" id="ARBA00022679"/>
    </source>
</evidence>
<reference evidence="3 4" key="1">
    <citation type="submission" date="2017-06" db="EMBL/GenBank/DDBJ databases">
        <authorList>
            <consortium name="Pathogen Informatics"/>
        </authorList>
    </citation>
    <scope>NUCLEOTIDE SEQUENCE [LARGE SCALE GENOMIC DNA]</scope>
    <source>
        <strain evidence="3 4">NCTC13490</strain>
    </source>
</reference>
<dbReference type="PANTHER" id="PTHR23416">
    <property type="entry name" value="SIALIC ACID SYNTHASE-RELATED"/>
    <property type="match status" value="1"/>
</dbReference>
<dbReference type="CDD" id="cd04647">
    <property type="entry name" value="LbH_MAT_like"/>
    <property type="match status" value="1"/>
</dbReference>
<evidence type="ECO:0000313" key="4">
    <source>
        <dbReference type="Proteomes" id="UP000215196"/>
    </source>
</evidence>
<gene>
    <name evidence="3" type="primary">lacA_1</name>
    <name evidence="3" type="ORF">SAMEA4412677_01811</name>
</gene>
<proteinExistence type="inferred from homology"/>
<organism evidence="3 4">
    <name type="scientific">Chryseobacterium taklimakanense</name>
    <dbReference type="NCBI Taxonomy" id="536441"/>
    <lineage>
        <taxon>Bacteria</taxon>
        <taxon>Pseudomonadati</taxon>
        <taxon>Bacteroidota</taxon>
        <taxon>Flavobacteriia</taxon>
        <taxon>Flavobacteriales</taxon>
        <taxon>Weeksellaceae</taxon>
        <taxon>Chryseobacterium group</taxon>
        <taxon>Chryseobacterium</taxon>
    </lineage>
</organism>
<protein>
    <submittedName>
        <fullName evidence="3">Galactoside O-acetyltransferase</fullName>
        <ecNumber evidence="3">2.3.1.18</ecNumber>
    </submittedName>
</protein>
<dbReference type="AlphaFoldDB" id="A0A239XN81"/>
<dbReference type="EC" id="2.3.1.18" evidence="3"/>
<dbReference type="GO" id="GO:0008870">
    <property type="term" value="F:galactoside O-acetyltransferase activity"/>
    <property type="evidence" value="ECO:0007669"/>
    <property type="project" value="UniProtKB-EC"/>
</dbReference>
<keyword evidence="2 3" id="KW-0808">Transferase</keyword>
<dbReference type="InterPro" id="IPR001451">
    <property type="entry name" value="Hexapep"/>
</dbReference>
<dbReference type="RefSeq" id="WP_095072536.1">
    <property type="nucleotide sequence ID" value="NZ_LT906465.1"/>
</dbReference>
<keyword evidence="3" id="KW-0012">Acyltransferase</keyword>
<dbReference type="KEGG" id="ctak:4412677_01811"/>
<dbReference type="Pfam" id="PF00132">
    <property type="entry name" value="Hexapep"/>
    <property type="match status" value="1"/>
</dbReference>
<accession>A0A239XN81</accession>
<dbReference type="Gene3D" id="2.160.10.10">
    <property type="entry name" value="Hexapeptide repeat proteins"/>
    <property type="match status" value="1"/>
</dbReference>
<dbReference type="SUPFAM" id="SSF51161">
    <property type="entry name" value="Trimeric LpxA-like enzymes"/>
    <property type="match status" value="1"/>
</dbReference>
<dbReference type="InterPro" id="IPR011004">
    <property type="entry name" value="Trimer_LpxA-like_sf"/>
</dbReference>
<name>A0A239XN81_9FLAO</name>
<evidence type="ECO:0000256" key="1">
    <source>
        <dbReference type="ARBA" id="ARBA00007274"/>
    </source>
</evidence>
<keyword evidence="4" id="KW-1185">Reference proteome</keyword>
<dbReference type="PANTHER" id="PTHR23416:SF23">
    <property type="entry name" value="ACETYLTRANSFERASE C18B11.09C-RELATED"/>
    <property type="match status" value="1"/>
</dbReference>
<dbReference type="Proteomes" id="UP000215196">
    <property type="component" value="Chromosome 1"/>
</dbReference>
<dbReference type="EMBL" id="LT906465">
    <property type="protein sequence ID" value="SNV47840.1"/>
    <property type="molecule type" value="Genomic_DNA"/>
</dbReference>